<dbReference type="PANTHER" id="PTHR41775">
    <property type="entry name" value="SECRETED PROTEIN-RELATED"/>
    <property type="match status" value="1"/>
</dbReference>
<dbReference type="InterPro" id="IPR001478">
    <property type="entry name" value="PDZ"/>
</dbReference>
<dbReference type="RefSeq" id="WP_088257377.1">
    <property type="nucleotide sequence ID" value="NZ_NIDE01000014.1"/>
</dbReference>
<dbReference type="Proteomes" id="UP000214646">
    <property type="component" value="Unassembled WGS sequence"/>
</dbReference>
<evidence type="ECO:0000259" key="2">
    <source>
        <dbReference type="PROSITE" id="PS50106"/>
    </source>
</evidence>
<keyword evidence="3" id="KW-0645">Protease</keyword>
<reference evidence="4" key="1">
    <citation type="submission" date="2017-06" db="EMBL/GenBank/DDBJ databases">
        <title>Genome analysis of Fimbriiglobus ruber SP5, the first member of the order Planctomycetales with confirmed chitinolytic capability.</title>
        <authorList>
            <person name="Ravin N.V."/>
            <person name="Rakitin A.L."/>
            <person name="Ivanova A.A."/>
            <person name="Beletsky A.V."/>
            <person name="Kulichevskaya I.S."/>
            <person name="Mardanov A.V."/>
            <person name="Dedysh S.N."/>
        </authorList>
    </citation>
    <scope>NUCLEOTIDE SEQUENCE [LARGE SCALE GENOMIC DNA]</scope>
    <source>
        <strain evidence="4">SP5</strain>
    </source>
</reference>
<dbReference type="CDD" id="cd06779">
    <property type="entry name" value="cpPDZ_Deg_HtrA-like"/>
    <property type="match status" value="2"/>
</dbReference>
<dbReference type="SMART" id="SM00228">
    <property type="entry name" value="PDZ"/>
    <property type="match status" value="2"/>
</dbReference>
<dbReference type="Gene3D" id="2.30.42.10">
    <property type="match status" value="2"/>
</dbReference>
<dbReference type="PROSITE" id="PS50106">
    <property type="entry name" value="PDZ"/>
    <property type="match status" value="2"/>
</dbReference>
<keyword evidence="1" id="KW-0732">Signal</keyword>
<feature type="chain" id="PRO_5013370612" evidence="1">
    <location>
        <begin position="21"/>
        <end position="603"/>
    </location>
</feature>
<name>A0A225D7N2_9BACT</name>
<proteinExistence type="predicted"/>
<dbReference type="InterPro" id="IPR036034">
    <property type="entry name" value="PDZ_sf"/>
</dbReference>
<accession>A0A225D7N2</accession>
<dbReference type="GO" id="GO:0006508">
    <property type="term" value="P:proteolysis"/>
    <property type="evidence" value="ECO:0007669"/>
    <property type="project" value="UniProtKB-KW"/>
</dbReference>
<protein>
    <submittedName>
        <fullName evidence="3">Outer membrane stress sensor protease DegQ, serine protease</fullName>
    </submittedName>
</protein>
<comment type="caution">
    <text evidence="3">The sequence shown here is derived from an EMBL/GenBank/DDBJ whole genome shotgun (WGS) entry which is preliminary data.</text>
</comment>
<dbReference type="Pfam" id="PF13180">
    <property type="entry name" value="PDZ_2"/>
    <property type="match status" value="2"/>
</dbReference>
<dbReference type="AlphaFoldDB" id="A0A225D7N2"/>
<feature type="domain" description="PDZ" evidence="2">
    <location>
        <begin position="151"/>
        <end position="221"/>
    </location>
</feature>
<feature type="signal peptide" evidence="1">
    <location>
        <begin position="1"/>
        <end position="20"/>
    </location>
</feature>
<evidence type="ECO:0000256" key="1">
    <source>
        <dbReference type="SAM" id="SignalP"/>
    </source>
</evidence>
<dbReference type="SUPFAM" id="SSF50156">
    <property type="entry name" value="PDZ domain-like"/>
    <property type="match status" value="2"/>
</dbReference>
<evidence type="ECO:0000313" key="4">
    <source>
        <dbReference type="Proteomes" id="UP000214646"/>
    </source>
</evidence>
<evidence type="ECO:0000313" key="3">
    <source>
        <dbReference type="EMBL" id="OWK37462.1"/>
    </source>
</evidence>
<dbReference type="NCBIfam" id="TIGR03296">
    <property type="entry name" value="M6dom_TIGR03296"/>
    <property type="match status" value="1"/>
</dbReference>
<keyword evidence="3" id="KW-0378">Hydrolase</keyword>
<feature type="domain" description="PDZ" evidence="2">
    <location>
        <begin position="31"/>
        <end position="126"/>
    </location>
</feature>
<keyword evidence="4" id="KW-1185">Reference proteome</keyword>
<organism evidence="3 4">
    <name type="scientific">Fimbriiglobus ruber</name>
    <dbReference type="NCBI Taxonomy" id="1908690"/>
    <lineage>
        <taxon>Bacteria</taxon>
        <taxon>Pseudomonadati</taxon>
        <taxon>Planctomycetota</taxon>
        <taxon>Planctomycetia</taxon>
        <taxon>Gemmatales</taxon>
        <taxon>Gemmataceae</taxon>
        <taxon>Fimbriiglobus</taxon>
    </lineage>
</organism>
<dbReference type="SUPFAM" id="SSF55486">
    <property type="entry name" value="Metalloproteases ('zincins'), catalytic domain"/>
    <property type="match status" value="1"/>
</dbReference>
<dbReference type="InterPro" id="IPR008757">
    <property type="entry name" value="Peptidase_M6-like_domain"/>
</dbReference>
<gene>
    <name evidence="3" type="ORF">FRUB_06582</name>
</gene>
<dbReference type="OrthoDB" id="278121at2"/>
<dbReference type="Pfam" id="PF05547">
    <property type="entry name" value="Peptidase_M6"/>
    <property type="match status" value="2"/>
</dbReference>
<dbReference type="PANTHER" id="PTHR41775:SF1">
    <property type="entry name" value="PEPTIDASE M6-LIKE DOMAIN-CONTAINING PROTEIN"/>
    <property type="match status" value="1"/>
</dbReference>
<sequence>MFVSRRFVAVVALAAYSAGAGIGAEPDLAGYVTLDKAITAATGRFHTSESSAEPVFLGLAFATDAKGRLTVAEVAVDSPAAKAGVKAGDVLLKIGGREVNGEDAIRDLLADKYPGDRTRLSLLRGDKPVEVTATVDALSRPIPDSRLRATLGLQVAVAKDGNGVTVAEVASGSPAARAHIKVGEVLLAVDQADLTSPESLKTALAAKRPGDAVTLTMLLAEKRVELRVSLAAEAAESSRGAGWNNRAGAYWTKAGYKVAIIGVEYPDVKHNPTITPKAWQEAMFGTGYKKTATGQLAFGSMQDYYQEQSYGHLKVEGKAFEYVEVSKKRAAYDTGPRMALLTEAMEKLMARDGKDVLKDFDGVFFIYAGERFQAARGSLYWPHRASVNFGGKRWPYFICPEGGARMGNISVFCHEFGHMLGLPDLYARPENPGMEGAGIWCAMANQAGNGRPQHFSAWCKEKLGWIKPTVVDPSVKQKLILASIEETRECLKIPVRADGSEYFLLENRRKTGFDESLPAAGLLIWRVVGGRPQLEESHGVEGPAGPRSFLSAVPFPSPANDSFTPLTTPSSRSQLGDGLSVYITNIRRLEGGRIALQIGYEYQ</sequence>
<dbReference type="EMBL" id="NIDE01000014">
    <property type="protein sequence ID" value="OWK37462.1"/>
    <property type="molecule type" value="Genomic_DNA"/>
</dbReference>
<dbReference type="GO" id="GO:0008233">
    <property type="term" value="F:peptidase activity"/>
    <property type="evidence" value="ECO:0007669"/>
    <property type="project" value="UniProtKB-KW"/>
</dbReference>